<sequence>MATIHDLPGEVLRSIALSIYNPLELTQQDRLTWGIFSTVDMHAERQEDLNSLVNLGLTCKKIRQEVRRIMYHCIRIDSVKVLNELPEYDWTGFVKSVIIDLTMFDSDGGDYDKHRRNFWDEAQQLLHLFQSLPMLEHVSFFADASDDGTLALLFQQLIDRDGPLNALHPPWSYQIKSFGWRQRAPPPRGMREYNCASPFVSTYKFLQNAPNLSLLVLDADQDTMESIDVVEAMQQLAMRQPLRGRTIAPLSLMICGPIKQWERMFDPMLEPGNDLKELFIDRPLDGRIYADLHPDDFITLVQPLKQLPKLQLLQVGSYTFGLYEQRIIANRLARLVPSLLVVGLLGDDADTTWWAIWRGLVGEPYVRPLGDGHLFLLEEKARELKPPTFDGIEEIVHSRRSSSCHNLAETRVNYVAEHTVKPIFDLPRPPASERLAETTVPLWSPPWTHQAYSFGSDAKELEDKRNHERLPTGISMGT</sequence>
<feature type="compositionally biased region" description="Basic and acidic residues" evidence="1">
    <location>
        <begin position="458"/>
        <end position="470"/>
    </location>
</feature>
<comment type="caution">
    <text evidence="2">The sequence shown here is derived from an EMBL/GenBank/DDBJ whole genome shotgun (WGS) entry which is preliminary data.</text>
</comment>
<dbReference type="EMBL" id="RSCE01000007">
    <property type="protein sequence ID" value="RSH81085.1"/>
    <property type="molecule type" value="Genomic_DNA"/>
</dbReference>
<evidence type="ECO:0000313" key="3">
    <source>
        <dbReference type="Proteomes" id="UP000279236"/>
    </source>
</evidence>
<proteinExistence type="predicted"/>
<evidence type="ECO:0000256" key="1">
    <source>
        <dbReference type="SAM" id="MobiDB-lite"/>
    </source>
</evidence>
<dbReference type="OrthoDB" id="2569947at2759"/>
<dbReference type="GeneID" id="39593062"/>
<dbReference type="AlphaFoldDB" id="A0A427XQJ0"/>
<dbReference type="Proteomes" id="UP000279236">
    <property type="component" value="Unassembled WGS sequence"/>
</dbReference>
<evidence type="ECO:0000313" key="2">
    <source>
        <dbReference type="EMBL" id="RSH81085.1"/>
    </source>
</evidence>
<dbReference type="RefSeq" id="XP_028475804.1">
    <property type="nucleotide sequence ID" value="XM_028623830.1"/>
</dbReference>
<reference evidence="2 3" key="1">
    <citation type="submission" date="2018-11" db="EMBL/GenBank/DDBJ databases">
        <title>Genome sequence of Apiotrichum porosum DSM 27194.</title>
        <authorList>
            <person name="Aliyu H."/>
            <person name="Gorte O."/>
            <person name="Ochsenreither K."/>
        </authorList>
    </citation>
    <scope>NUCLEOTIDE SEQUENCE [LARGE SCALE GENOMIC DNA]</scope>
    <source>
        <strain evidence="2 3">DSM 27194</strain>
    </source>
</reference>
<feature type="region of interest" description="Disordered" evidence="1">
    <location>
        <begin position="458"/>
        <end position="478"/>
    </location>
</feature>
<protein>
    <submittedName>
        <fullName evidence="2">Uncharacterized protein</fullName>
    </submittedName>
</protein>
<keyword evidence="3" id="KW-1185">Reference proteome</keyword>
<organism evidence="2 3">
    <name type="scientific">Apiotrichum porosum</name>
    <dbReference type="NCBI Taxonomy" id="105984"/>
    <lineage>
        <taxon>Eukaryota</taxon>
        <taxon>Fungi</taxon>
        <taxon>Dikarya</taxon>
        <taxon>Basidiomycota</taxon>
        <taxon>Agaricomycotina</taxon>
        <taxon>Tremellomycetes</taxon>
        <taxon>Trichosporonales</taxon>
        <taxon>Trichosporonaceae</taxon>
        <taxon>Apiotrichum</taxon>
    </lineage>
</organism>
<name>A0A427XQJ0_9TREE</name>
<accession>A0A427XQJ0</accession>
<gene>
    <name evidence="2" type="ORF">EHS24_008519</name>
</gene>